<dbReference type="EMBL" id="CAXHTA020000015">
    <property type="protein sequence ID" value="CAL5225809.1"/>
    <property type="molecule type" value="Genomic_DNA"/>
</dbReference>
<proteinExistence type="predicted"/>
<dbReference type="SMART" id="SM00710">
    <property type="entry name" value="PbH1"/>
    <property type="match status" value="5"/>
</dbReference>
<evidence type="ECO:0000313" key="3">
    <source>
        <dbReference type="Proteomes" id="UP001497392"/>
    </source>
</evidence>
<dbReference type="InterPro" id="IPR011050">
    <property type="entry name" value="Pectin_lyase_fold/virulence"/>
</dbReference>
<organism evidence="2 3">
    <name type="scientific">Coccomyxa viridis</name>
    <dbReference type="NCBI Taxonomy" id="1274662"/>
    <lineage>
        <taxon>Eukaryota</taxon>
        <taxon>Viridiplantae</taxon>
        <taxon>Chlorophyta</taxon>
        <taxon>core chlorophytes</taxon>
        <taxon>Trebouxiophyceae</taxon>
        <taxon>Trebouxiophyceae incertae sedis</taxon>
        <taxon>Coccomyxaceae</taxon>
        <taxon>Coccomyxa</taxon>
    </lineage>
</organism>
<accession>A0ABP1G0U8</accession>
<reference evidence="2 3" key="1">
    <citation type="submission" date="2024-06" db="EMBL/GenBank/DDBJ databases">
        <authorList>
            <person name="Kraege A."/>
            <person name="Thomma B."/>
        </authorList>
    </citation>
    <scope>NUCLEOTIDE SEQUENCE [LARGE SCALE GENOMIC DNA]</scope>
</reference>
<gene>
    <name evidence="2" type="primary">g8586</name>
    <name evidence="2" type="ORF">VP750_LOCUS7715</name>
</gene>
<protein>
    <submittedName>
        <fullName evidence="2">G8586 protein</fullName>
    </submittedName>
</protein>
<dbReference type="Proteomes" id="UP001497392">
    <property type="component" value="Unassembled WGS sequence"/>
</dbReference>
<keyword evidence="1" id="KW-0732">Signal</keyword>
<dbReference type="SUPFAM" id="SSF51126">
    <property type="entry name" value="Pectin lyase-like"/>
    <property type="match status" value="1"/>
</dbReference>
<keyword evidence="3" id="KW-1185">Reference proteome</keyword>
<feature type="signal peptide" evidence="1">
    <location>
        <begin position="1"/>
        <end position="20"/>
    </location>
</feature>
<dbReference type="Gene3D" id="2.160.20.10">
    <property type="entry name" value="Single-stranded right-handed beta-helix, Pectin lyase-like"/>
    <property type="match status" value="2"/>
</dbReference>
<dbReference type="InterPro" id="IPR012334">
    <property type="entry name" value="Pectin_lyas_fold"/>
</dbReference>
<comment type="caution">
    <text evidence="2">The sequence shown here is derived from an EMBL/GenBank/DDBJ whole genome shotgun (WGS) entry which is preliminary data.</text>
</comment>
<sequence>MPPVLVTGCVLALVCGGCLAQAAVEQERGQEDRLGSKENEPLQHKEWMKKIARRSLQAMEPHLSSYGPELAPESASEGVFFAQMRSFVDIQTAAPDQAPAAPASITSAQPTSYSARAPVPATAVSPAEAEAAPVADAAASQGAAEAAGGARNESAGSSPCDALVGGPAEWMKTGGAMGLTCAQQRAMGVEASQGASWDPHLGFKMAGTRQGPPSLTTLLRQRMALQQQLAADGLKETSEVRSFMSAATNVNPRDPAGTIRAITASAIGAVAQATNDADGYVLYVPSGPDGQLVGSDFTSFFLAAATNPQVNGMRLQKGKYKVTPGANPGSHMWLLCNPGIPRTTPFVVDLGGSELIFQDRMKSMFFVTNCVNTEIRGPVRAYHNPADLPFTQGTIKEINNAKASGYNWVIQIHDGFPADTAIGPDGKGKGFLMRFNPKTLLMPDDYFDAGFLSHTKLSTSPPTYRYTFDTPQPAGKVGDYVALRGTGAHAIMMNHCANVTLNGLTMHNVGMFWIIDWQGSGNTYMNNTLTPWPEPIGSNRMPVLLSGNADGIHSLGASFGPKVIGNTISNNGDDAVAIHGLYFLVTKVQPETKTVVIATPDLRGSIQIGNTVVAYATDQLATLGNAMVKGMKQVGNPLLPGTKSKMLPDTDFTHQQYYELTLDAWPEGFAGLAFDTLISSSEHTGSGFELRDNVIMNNRGRGMLIKAGNGVMEGNTIIRPTFWPVQVMPEWFWAEADWSHDIRIANNYIEGPYGGILVGLLRLYEQGSGQFMNHRNITILNNTLANVNYAPIIVTSAVSVTIGNNTIQDAMCQNPSIGQGYKWLDGSSLIYAENVMGLVFDPPNRVTNQAGCTHGDYARPITLGKNVANVKFGGGLVSVS</sequence>
<name>A0ABP1G0U8_9CHLO</name>
<evidence type="ECO:0000313" key="2">
    <source>
        <dbReference type="EMBL" id="CAL5225809.1"/>
    </source>
</evidence>
<evidence type="ECO:0000256" key="1">
    <source>
        <dbReference type="SAM" id="SignalP"/>
    </source>
</evidence>
<feature type="chain" id="PRO_5047160755" evidence="1">
    <location>
        <begin position="21"/>
        <end position="880"/>
    </location>
</feature>
<dbReference type="InterPro" id="IPR006626">
    <property type="entry name" value="PbH1"/>
</dbReference>